<dbReference type="Proteomes" id="UP000002026">
    <property type="component" value="Chromosome"/>
</dbReference>
<evidence type="ECO:0000313" key="2">
    <source>
        <dbReference type="Proteomes" id="UP000002026"/>
    </source>
</evidence>
<gene>
    <name evidence="1" type="ordered locus">Shel_26450</name>
</gene>
<dbReference type="AlphaFoldDB" id="C7N3C4"/>
<name>C7N3C4_SLAHD</name>
<dbReference type="EMBL" id="CP001684">
    <property type="protein sequence ID" value="ACV23647.1"/>
    <property type="molecule type" value="Genomic_DNA"/>
</dbReference>
<dbReference type="HOGENOM" id="CLU_2467358_0_0_11"/>
<evidence type="ECO:0000313" key="1">
    <source>
        <dbReference type="EMBL" id="ACV23647.1"/>
    </source>
</evidence>
<sequence length="88" mass="9726">MAKSENMFSLTLNLDNALFDRMMASMEAAGVKNRTQYIRDAIERALDAGEADPELARVAQAMDGLNAEGRAWLVKCAELAAESESFRR</sequence>
<dbReference type="RefSeq" id="WP_012799745.1">
    <property type="nucleotide sequence ID" value="NC_013165.1"/>
</dbReference>
<accession>C7N3C4</accession>
<proteinExistence type="predicted"/>
<protein>
    <submittedName>
        <fullName evidence="1">Uncharacterized protein</fullName>
    </submittedName>
</protein>
<reference evidence="1 2" key="1">
    <citation type="journal article" date="2009" name="Stand. Genomic Sci.">
        <title>Complete genome sequence of Slackia heliotrinireducens type strain (RHS 1).</title>
        <authorList>
            <person name="Pukall R."/>
            <person name="Lapidus A."/>
            <person name="Nolan M."/>
            <person name="Copeland A."/>
            <person name="Glavina Del Rio T."/>
            <person name="Lucas S."/>
            <person name="Chen F."/>
            <person name="Tice H."/>
            <person name="Cheng J.F."/>
            <person name="Chertkov O."/>
            <person name="Bruce D."/>
            <person name="Goodwin L."/>
            <person name="Kuske C."/>
            <person name="Brettin T."/>
            <person name="Detter J.C."/>
            <person name="Han C."/>
            <person name="Pitluck S."/>
            <person name="Pati A."/>
            <person name="Mavrommatis K."/>
            <person name="Ivanova N."/>
            <person name="Ovchinnikova G."/>
            <person name="Chen A."/>
            <person name="Palaniappan K."/>
            <person name="Schneider S."/>
            <person name="Rohde M."/>
            <person name="Chain P."/>
            <person name="D'haeseleer P."/>
            <person name="Goker M."/>
            <person name="Bristow J."/>
            <person name="Eisen J.A."/>
            <person name="Markowitz V."/>
            <person name="Kyrpides N.C."/>
            <person name="Klenk H.P."/>
            <person name="Hugenholtz P."/>
        </authorList>
    </citation>
    <scope>NUCLEOTIDE SEQUENCE [LARGE SCALE GENOMIC DNA]</scope>
    <source>
        <strain evidence="2">ATCC 29202 / DSM 20476 / NCTC 11029 / RHS 1</strain>
    </source>
</reference>
<keyword evidence="2" id="KW-1185">Reference proteome</keyword>
<dbReference type="KEGG" id="shi:Shel_26450"/>
<organism evidence="1 2">
    <name type="scientific">Slackia heliotrinireducens (strain ATCC 29202 / DSM 20476 / NCTC 11029 / RHS 1)</name>
    <name type="common">Peptococcus heliotrinreducens</name>
    <dbReference type="NCBI Taxonomy" id="471855"/>
    <lineage>
        <taxon>Bacteria</taxon>
        <taxon>Bacillati</taxon>
        <taxon>Actinomycetota</taxon>
        <taxon>Coriobacteriia</taxon>
        <taxon>Eggerthellales</taxon>
        <taxon>Eggerthellaceae</taxon>
        <taxon>Slackia</taxon>
    </lineage>
</organism>